<gene>
    <name evidence="2" type="ORF">Sfulv_32790</name>
</gene>
<name>A0A7J0C7Y7_9ACTN</name>
<dbReference type="Proteomes" id="UP000498980">
    <property type="component" value="Unassembled WGS sequence"/>
</dbReference>
<feature type="signal peptide" evidence="1">
    <location>
        <begin position="1"/>
        <end position="23"/>
    </location>
</feature>
<accession>A0A7J0C7Y7</accession>
<proteinExistence type="predicted"/>
<protein>
    <submittedName>
        <fullName evidence="2">Lipoprotein</fullName>
    </submittedName>
</protein>
<dbReference type="AlphaFoldDB" id="A0A7J0C7Y7"/>
<dbReference type="InterPro" id="IPR029046">
    <property type="entry name" value="LolA/LolB/LppX"/>
</dbReference>
<dbReference type="PROSITE" id="PS51257">
    <property type="entry name" value="PROKAR_LIPOPROTEIN"/>
    <property type="match status" value="1"/>
</dbReference>
<sequence length="294" mass="30072">MQQHRCGGGALAFCALTVAGVMAVTAGCSGGSGAGDASGRGERLRAEAAGAGGSAETLRRAADVLAAAGSAEMRTSMETSAGGTRVTIRGRGAYDFRRQLGRVTVVLPKDAAGEEGHRPITELLAPGALYMKNRGAGVPDEKWVRVDTTALEDGNLVTGGVTDPMAAAELLRSARDVTYVGETELAGVTVHHYRGTAHLGRAAGGASARSRGALAAAAKGFSADAVPFDAYLDEDGRLRKVRHRFSFASDGPAVEVVSTMLLYGFGVPVAVRLPAGGDIYTGLIQQGRTGEGGR</sequence>
<keyword evidence="1" id="KW-0732">Signal</keyword>
<reference evidence="2 3" key="1">
    <citation type="submission" date="2020-05" db="EMBL/GenBank/DDBJ databases">
        <title>Whole genome shotgun sequence of Streptomyces fulvorobeus NBRC 15897.</title>
        <authorList>
            <person name="Komaki H."/>
            <person name="Tamura T."/>
        </authorList>
    </citation>
    <scope>NUCLEOTIDE SEQUENCE [LARGE SCALE GENOMIC DNA]</scope>
    <source>
        <strain evidence="2 3">NBRC 15897</strain>
    </source>
</reference>
<dbReference type="EMBL" id="BLWC01000001">
    <property type="protein sequence ID" value="GFM98468.1"/>
    <property type="molecule type" value="Genomic_DNA"/>
</dbReference>
<evidence type="ECO:0000256" key="1">
    <source>
        <dbReference type="SAM" id="SignalP"/>
    </source>
</evidence>
<evidence type="ECO:0000313" key="2">
    <source>
        <dbReference type="EMBL" id="GFM98468.1"/>
    </source>
</evidence>
<comment type="caution">
    <text evidence="2">The sequence shown here is derived from an EMBL/GenBank/DDBJ whole genome shotgun (WGS) entry which is preliminary data.</text>
</comment>
<keyword evidence="3" id="KW-1185">Reference proteome</keyword>
<evidence type="ECO:0000313" key="3">
    <source>
        <dbReference type="Proteomes" id="UP000498980"/>
    </source>
</evidence>
<organism evidence="2 3">
    <name type="scientific">Streptomyces fulvorobeus</name>
    <dbReference type="NCBI Taxonomy" id="284028"/>
    <lineage>
        <taxon>Bacteria</taxon>
        <taxon>Bacillati</taxon>
        <taxon>Actinomycetota</taxon>
        <taxon>Actinomycetes</taxon>
        <taxon>Kitasatosporales</taxon>
        <taxon>Streptomycetaceae</taxon>
        <taxon>Streptomyces</taxon>
    </lineage>
</organism>
<dbReference type="SUPFAM" id="SSF89392">
    <property type="entry name" value="Prokaryotic lipoproteins and lipoprotein localization factors"/>
    <property type="match status" value="1"/>
</dbReference>
<dbReference type="Gene3D" id="2.50.20.20">
    <property type="match status" value="1"/>
</dbReference>
<feature type="chain" id="PRO_5029486503" evidence="1">
    <location>
        <begin position="24"/>
        <end position="294"/>
    </location>
</feature>
<keyword evidence="2" id="KW-0449">Lipoprotein</keyword>